<keyword evidence="3" id="KW-0285">Flavoprotein</keyword>
<dbReference type="PANTHER" id="PTHR43098:SF2">
    <property type="entry name" value="FAD-BINDING MONOOXYGENASE AUSB-RELATED"/>
    <property type="match status" value="1"/>
</dbReference>
<evidence type="ECO:0000313" key="9">
    <source>
        <dbReference type="Proteomes" id="UP000289323"/>
    </source>
</evidence>
<gene>
    <name evidence="8" type="ORF">TT172_LOCUS3813</name>
</gene>
<feature type="compositionally biased region" description="Polar residues" evidence="7">
    <location>
        <begin position="1"/>
        <end position="13"/>
    </location>
</feature>
<dbReference type="Gene3D" id="3.50.50.60">
    <property type="entry name" value="FAD/NAD(P)-binding domain"/>
    <property type="match status" value="3"/>
</dbReference>
<evidence type="ECO:0000256" key="3">
    <source>
        <dbReference type="ARBA" id="ARBA00022630"/>
    </source>
</evidence>
<reference evidence="8 9" key="1">
    <citation type="submission" date="2018-04" db="EMBL/GenBank/DDBJ databases">
        <authorList>
            <person name="Huttner S."/>
            <person name="Dainat J."/>
        </authorList>
    </citation>
    <scope>NUCLEOTIDE SEQUENCE [LARGE SCALE GENOMIC DNA]</scope>
</reference>
<dbReference type="Proteomes" id="UP000289323">
    <property type="component" value="Unassembled WGS sequence"/>
</dbReference>
<dbReference type="PANTHER" id="PTHR43098">
    <property type="entry name" value="L-ORNITHINE N(5)-MONOOXYGENASE-RELATED"/>
    <property type="match status" value="1"/>
</dbReference>
<dbReference type="AlphaFoldDB" id="A0A3S4BIY3"/>
<sequence length="676" mass="73213">MATSTESANQNGPNGAPSAEDLKVFELSQKYTAEAAKRFRPEGLGQFVRLRESSSERFRALAEDPWADHAALNAAPPVPDGAERKFLILGAGYGGLLFAARLLDAGLAGTGPDDDLLLVDAAGGFGGTWWWNRYPGLRCDVESYVYMPLLEETGYVPKNKYVSGNELREHACRIAAQWKLEDRALFRSNVKVVRWDDATQRWTAEITEGRGPGNPSRELKVHARYVLIASGILTNPQIPKIPGLDSFAGPVFHTARWDYKVTGGTPEDGTLTGLEGKRVGIIGTGATAIQVVPRLAEYAKELYVFQRTPSAVSWRGQRPTDPEEWKTKIATKKGWQRERMLNFDSYVTDAAEEGQENLVADGWTEMPAYSAVLGSPRHPIVEPTPEKIAEHVGRLYKLDVAHSEAMRARVESIVKDAETAAKLKAWYPTWCKRPTFSDEYLQAFNQPNVHLVDTDGKGVEAATQSGLVVAGKEYPLDILVLSTGYVTPSIGGGSPAARTGIQVYGREGKSLDDKWQQHGAATLHGVCSNGFPNLFFAPLSQAGQAANNVFTLDVGAEHVVHIIEKAEARARAAAGLGGGGGGGGAVVEVTSAAEEAWSLEIMKRAAWFTSVMGCTPGYITSEGEALRQPQDQAERAKKARAGPWTQGMASFLKVLQEYRADGSLQGFEVVPAGLAN</sequence>
<accession>A0A3S4BIY3</accession>
<protein>
    <submittedName>
        <fullName evidence="8">29ab936e-82ce-4a5d-87f8-0944e1c1d76d</fullName>
    </submittedName>
</protein>
<dbReference type="EMBL" id="OUUZ01000008">
    <property type="protein sequence ID" value="SPQ21394.1"/>
    <property type="molecule type" value="Genomic_DNA"/>
</dbReference>
<feature type="region of interest" description="Disordered" evidence="7">
    <location>
        <begin position="1"/>
        <end position="20"/>
    </location>
</feature>
<keyword evidence="4" id="KW-0274">FAD</keyword>
<dbReference type="InterPro" id="IPR036188">
    <property type="entry name" value="FAD/NAD-bd_sf"/>
</dbReference>
<comment type="similarity">
    <text evidence="2">Belongs to the FAD-binding monooxygenase family.</text>
</comment>
<proteinExistence type="inferred from homology"/>
<name>A0A3S4BIY3_9PEZI</name>
<evidence type="ECO:0000256" key="1">
    <source>
        <dbReference type="ARBA" id="ARBA00001974"/>
    </source>
</evidence>
<evidence type="ECO:0000256" key="4">
    <source>
        <dbReference type="ARBA" id="ARBA00022827"/>
    </source>
</evidence>
<evidence type="ECO:0000313" key="8">
    <source>
        <dbReference type="EMBL" id="SPQ21394.1"/>
    </source>
</evidence>
<organism evidence="8 9">
    <name type="scientific">Thermothielavioides terrestris</name>
    <dbReference type="NCBI Taxonomy" id="2587410"/>
    <lineage>
        <taxon>Eukaryota</taxon>
        <taxon>Fungi</taxon>
        <taxon>Dikarya</taxon>
        <taxon>Ascomycota</taxon>
        <taxon>Pezizomycotina</taxon>
        <taxon>Sordariomycetes</taxon>
        <taxon>Sordariomycetidae</taxon>
        <taxon>Sordariales</taxon>
        <taxon>Chaetomiaceae</taxon>
        <taxon>Thermothielavioides</taxon>
    </lineage>
</organism>
<evidence type="ECO:0000256" key="6">
    <source>
        <dbReference type="ARBA" id="ARBA00023002"/>
    </source>
</evidence>
<evidence type="ECO:0000256" key="7">
    <source>
        <dbReference type="SAM" id="MobiDB-lite"/>
    </source>
</evidence>
<keyword evidence="5" id="KW-0521">NADP</keyword>
<dbReference type="SUPFAM" id="SSF51905">
    <property type="entry name" value="FAD/NAD(P)-binding domain"/>
    <property type="match status" value="2"/>
</dbReference>
<dbReference type="InterPro" id="IPR050775">
    <property type="entry name" value="FAD-binding_Monooxygenases"/>
</dbReference>
<keyword evidence="6" id="KW-0560">Oxidoreductase</keyword>
<evidence type="ECO:0000256" key="5">
    <source>
        <dbReference type="ARBA" id="ARBA00022857"/>
    </source>
</evidence>
<comment type="cofactor">
    <cofactor evidence="1">
        <name>FAD</name>
        <dbReference type="ChEBI" id="CHEBI:57692"/>
    </cofactor>
</comment>
<evidence type="ECO:0000256" key="2">
    <source>
        <dbReference type="ARBA" id="ARBA00010139"/>
    </source>
</evidence>
<dbReference type="GO" id="GO:0016491">
    <property type="term" value="F:oxidoreductase activity"/>
    <property type="evidence" value="ECO:0007669"/>
    <property type="project" value="UniProtKB-KW"/>
</dbReference>